<evidence type="ECO:0000256" key="1">
    <source>
        <dbReference type="HAMAP-Rule" id="MF_02062"/>
    </source>
</evidence>
<evidence type="ECO:0000256" key="2">
    <source>
        <dbReference type="NCBIfam" id="TIGR00210"/>
    </source>
</evidence>
<keyword evidence="1" id="KW-0029">Amino-acid transport</keyword>
<proteinExistence type="inferred from homology"/>
<comment type="caution">
    <text evidence="3">The sequence shown here is derived from an EMBL/GenBank/DDBJ whole genome shotgun (WGS) entry which is preliminary data.</text>
</comment>
<dbReference type="PANTHER" id="PTHR36178:SF1">
    <property type="entry name" value="SODIUM_GLUTAMATE SYMPORTER"/>
    <property type="match status" value="1"/>
</dbReference>
<dbReference type="HAMAP" id="MF_02062">
    <property type="entry name" value="GltS"/>
    <property type="match status" value="1"/>
</dbReference>
<name>A0ABP9MFL4_9GAMM</name>
<comment type="similarity">
    <text evidence="1">Belongs to the glutamate:Na(+) symporter (ESS) (TC 2.A.27) family.</text>
</comment>
<keyword evidence="1" id="KW-0406">Ion transport</keyword>
<feature type="transmembrane region" description="Helical" evidence="1">
    <location>
        <begin position="255"/>
        <end position="275"/>
    </location>
</feature>
<keyword evidence="1" id="KW-1133">Transmembrane helix</keyword>
<protein>
    <recommendedName>
        <fullName evidence="1 2">Sodium/glutamate symporter</fullName>
    </recommendedName>
</protein>
<keyword evidence="1" id="KW-1003">Cell membrane</keyword>
<feature type="transmembrane region" description="Helical" evidence="1">
    <location>
        <begin position="43"/>
        <end position="60"/>
    </location>
</feature>
<dbReference type="RefSeq" id="WP_077926233.1">
    <property type="nucleotide sequence ID" value="NZ_BAABKE010000001.1"/>
</dbReference>
<evidence type="ECO:0000313" key="3">
    <source>
        <dbReference type="EMBL" id="GAA5094710.1"/>
    </source>
</evidence>
<dbReference type="InterPro" id="IPR004445">
    <property type="entry name" value="GltS"/>
</dbReference>
<feature type="transmembrane region" description="Helical" evidence="1">
    <location>
        <begin position="72"/>
        <end position="90"/>
    </location>
</feature>
<keyword evidence="1" id="KW-0812">Transmembrane</keyword>
<dbReference type="PANTHER" id="PTHR36178">
    <property type="entry name" value="SLR0625 PROTEIN"/>
    <property type="match status" value="1"/>
</dbReference>
<gene>
    <name evidence="3" type="primary">gltS_1</name>
    <name evidence="1" type="synonym">gltS</name>
    <name evidence="3" type="ORF">GCM10023338_03310</name>
</gene>
<keyword evidence="1" id="KW-0813">Transport</keyword>
<dbReference type="Proteomes" id="UP001500631">
    <property type="component" value="Unassembled WGS sequence"/>
</dbReference>
<organism evidence="3 4">
    <name type="scientific">Wohlfahrtiimonas larvae</name>
    <dbReference type="NCBI Taxonomy" id="1157986"/>
    <lineage>
        <taxon>Bacteria</taxon>
        <taxon>Pseudomonadati</taxon>
        <taxon>Pseudomonadota</taxon>
        <taxon>Gammaproteobacteria</taxon>
        <taxon>Cardiobacteriales</taxon>
        <taxon>Ignatzschineriaceae</taxon>
        <taxon>Wohlfahrtiimonas</taxon>
    </lineage>
</organism>
<comment type="function">
    <text evidence="1">Catalyzes the sodium-dependent transport of glutamate.</text>
</comment>
<feature type="transmembrane region" description="Helical" evidence="1">
    <location>
        <begin position="168"/>
        <end position="188"/>
    </location>
</feature>
<feature type="transmembrane region" description="Helical" evidence="1">
    <location>
        <begin position="102"/>
        <end position="127"/>
    </location>
</feature>
<accession>A0ABP9MFL4</accession>
<keyword evidence="1" id="KW-0472">Membrane</keyword>
<sequence length="419" mass="43995">MEAVKTITEIPVDIYNTLLVASLVLMLGSFLTKKIAIFNRLTLPPPVVGGLLAAIVLLGVRSYGNVQINFDGSLTTPLMLMFFASIGLNANIKQLMQGGKMIAIFLIGVVGLLIIQNGVGVGLATALGENPLLGLLAGSITLSGGHGTGAAWGAVFSEKYGFTTATEIAMACATFGLVLGGLIGGPIAKFLINREPNKVETDPTQSAESLSAFDRPTVRRAITASSMLETIAMLAICLSVGTMIAGMLKGSAVELPTFVCVLFVGVILNNLVHFIPNYEIFERAVSIAGNVCLSLFLAMALMSLKLWDLATLAIPMLVILTIQAIIMGLYAIFVTYRLMGKDYTAAVLAAGHCGFGLGATPTAVANMQVVTEKYGPAPVAFIVVPMVGAFFIDLVNVIVIQGFLKLPMFTSMLTAVPTP</sequence>
<feature type="transmembrane region" description="Helical" evidence="1">
    <location>
        <begin position="287"/>
        <end position="307"/>
    </location>
</feature>
<keyword evidence="1" id="KW-0915">Sodium</keyword>
<dbReference type="Pfam" id="PF03616">
    <property type="entry name" value="Glt_symporter"/>
    <property type="match status" value="1"/>
</dbReference>
<feature type="transmembrane region" description="Helical" evidence="1">
    <location>
        <begin position="379"/>
        <end position="404"/>
    </location>
</feature>
<dbReference type="NCBIfam" id="TIGR00210">
    <property type="entry name" value="gltS"/>
    <property type="match status" value="1"/>
</dbReference>
<feature type="transmembrane region" description="Helical" evidence="1">
    <location>
        <begin position="14"/>
        <end position="31"/>
    </location>
</feature>
<keyword evidence="1" id="KW-0769">Symport</keyword>
<keyword evidence="4" id="KW-1185">Reference proteome</keyword>
<reference evidence="4" key="1">
    <citation type="journal article" date="2019" name="Int. J. Syst. Evol. Microbiol.">
        <title>The Global Catalogue of Microorganisms (GCM) 10K type strain sequencing project: providing services to taxonomists for standard genome sequencing and annotation.</title>
        <authorList>
            <consortium name="The Broad Institute Genomics Platform"/>
            <consortium name="The Broad Institute Genome Sequencing Center for Infectious Disease"/>
            <person name="Wu L."/>
            <person name="Ma J."/>
        </authorList>
    </citation>
    <scope>NUCLEOTIDE SEQUENCE [LARGE SCALE GENOMIC DNA]</scope>
    <source>
        <strain evidence="4">JCM 18424</strain>
    </source>
</reference>
<feature type="transmembrane region" description="Helical" evidence="1">
    <location>
        <begin position="345"/>
        <end position="367"/>
    </location>
</feature>
<feature type="transmembrane region" description="Helical" evidence="1">
    <location>
        <begin position="228"/>
        <end position="249"/>
    </location>
</feature>
<feature type="transmembrane region" description="Helical" evidence="1">
    <location>
        <begin position="313"/>
        <end position="333"/>
    </location>
</feature>
<dbReference type="EMBL" id="BAABKE010000001">
    <property type="protein sequence ID" value="GAA5094710.1"/>
    <property type="molecule type" value="Genomic_DNA"/>
</dbReference>
<evidence type="ECO:0000313" key="4">
    <source>
        <dbReference type="Proteomes" id="UP001500631"/>
    </source>
</evidence>
<comment type="subcellular location">
    <subcellularLocation>
        <location evidence="1">Cell inner membrane</location>
        <topology evidence="1">Multi-pass membrane protein</topology>
    </subcellularLocation>
</comment>
<keyword evidence="1" id="KW-0997">Cell inner membrane</keyword>
<keyword evidence="1" id="KW-0739">Sodium transport</keyword>